<organism evidence="2 3">
    <name type="scientific">Caenispirillum bisanense</name>
    <dbReference type="NCBI Taxonomy" id="414052"/>
    <lineage>
        <taxon>Bacteria</taxon>
        <taxon>Pseudomonadati</taxon>
        <taxon>Pseudomonadota</taxon>
        <taxon>Alphaproteobacteria</taxon>
        <taxon>Rhodospirillales</taxon>
        <taxon>Novispirillaceae</taxon>
        <taxon>Caenispirillum</taxon>
    </lineage>
</organism>
<dbReference type="EMBL" id="OCNJ01000003">
    <property type="protein sequence ID" value="SOD93299.1"/>
    <property type="molecule type" value="Genomic_DNA"/>
</dbReference>
<accession>A0A286GDS4</accession>
<dbReference type="NCBIfam" id="TIGR01863">
    <property type="entry name" value="cas_Csd1"/>
    <property type="match status" value="1"/>
</dbReference>
<feature type="region of interest" description="Disordered" evidence="1">
    <location>
        <begin position="384"/>
        <end position="416"/>
    </location>
</feature>
<dbReference type="Proteomes" id="UP000219621">
    <property type="component" value="Unassembled WGS sequence"/>
</dbReference>
<proteinExistence type="predicted"/>
<sequence length="616" mass="66883">MILTALHELYRRLSAGDGPDALPPLGFALTKVVGAVVLDREGRFQDILDLRTTDGKRQVPRLIQVPQPPQRTVKVVPGFLCDNAGYLCGHDGKGKPERARTQFEAARELHERLLAGVDHPAARAVRAHFAGWDPAAAAERLAAHEDLVDGWLVFQVLGLPGGEPFVHDVPALRDAWARHVAAAEAGAEGQCLVTGEIGPIARLHAPIKGVQGAQTSGASLVSFNIAAATSYGKDQSFNAPVGEAAAFGYTTALNHLLRREMRQSLTIGDTTTVFWAEKASAAETLIPALVDPAWREWEELIAEAAADDLEAARADRLRGLLVALRDGRRVTDPDLLNDAAVRFHVLGLAPNAARLSVRFWDVAPVGEMLRRLGEHHQDLALDLDHPNRPPSPSLWALAQETRPKDRDGKARGTNSLDTMKKLHGDIARAVLTGGPYPQTLPALLLARFRADGWVTHPRVALLKAEYNRRRRFAGQPEDMIPMSLDPARTEVGYRLGRLFAVLERIQEAAHGGSVNAGIGQKFLSSASGTPMAVFPHLLRLKGAHLKKVARDGRGLSVWYDRLVAEILDEVGAIPASLTPDHQGLFFLGYYQQRQALFRKGETPAAEVSDADTDTAA</sequence>
<evidence type="ECO:0000313" key="3">
    <source>
        <dbReference type="Proteomes" id="UP000219621"/>
    </source>
</evidence>
<name>A0A286GDS4_9PROT</name>
<dbReference type="InterPro" id="IPR010144">
    <property type="entry name" value="CRISPR-assoc_prot_Csd1-typ"/>
</dbReference>
<protein>
    <submittedName>
        <fullName evidence="2">CRISPR-associated protein, Csd1 family</fullName>
    </submittedName>
</protein>
<keyword evidence="3" id="KW-1185">Reference proteome</keyword>
<dbReference type="Pfam" id="PF09709">
    <property type="entry name" value="Cas_Csd1"/>
    <property type="match status" value="1"/>
</dbReference>
<gene>
    <name evidence="2" type="ORF">SAMN05421508_10320</name>
</gene>
<dbReference type="AlphaFoldDB" id="A0A286GDS4"/>
<dbReference type="OrthoDB" id="9778918at2"/>
<dbReference type="CDD" id="cd09757">
    <property type="entry name" value="Cas8c_I-C"/>
    <property type="match status" value="1"/>
</dbReference>
<dbReference type="RefSeq" id="WP_097278400.1">
    <property type="nucleotide sequence ID" value="NZ_OCNJ01000003.1"/>
</dbReference>
<evidence type="ECO:0000313" key="2">
    <source>
        <dbReference type="EMBL" id="SOD93299.1"/>
    </source>
</evidence>
<reference evidence="2 3" key="1">
    <citation type="submission" date="2017-09" db="EMBL/GenBank/DDBJ databases">
        <authorList>
            <person name="Ehlers B."/>
            <person name="Leendertz F.H."/>
        </authorList>
    </citation>
    <scope>NUCLEOTIDE SEQUENCE [LARGE SCALE GENOMIC DNA]</scope>
    <source>
        <strain evidence="2 3">USBA 140</strain>
    </source>
</reference>
<feature type="compositionally biased region" description="Basic and acidic residues" evidence="1">
    <location>
        <begin position="401"/>
        <end position="410"/>
    </location>
</feature>
<evidence type="ECO:0000256" key="1">
    <source>
        <dbReference type="SAM" id="MobiDB-lite"/>
    </source>
</evidence>